<evidence type="ECO:0000256" key="1">
    <source>
        <dbReference type="ARBA" id="ARBA00022737"/>
    </source>
</evidence>
<dbReference type="AlphaFoldDB" id="A0A5K1C0N7"/>
<reference evidence="4" key="1">
    <citation type="submission" date="2019-09" db="EMBL/GenBank/DDBJ databases">
        <authorList>
            <person name="Zhang L."/>
        </authorList>
    </citation>
    <scope>NUCLEOTIDE SEQUENCE</scope>
</reference>
<dbReference type="FunFam" id="1.25.40.10:FF:001093">
    <property type="entry name" value="Pentatricopeptide repeat-containing protein At2g34400"/>
    <property type="match status" value="1"/>
</dbReference>
<dbReference type="Pfam" id="PF14432">
    <property type="entry name" value="DYW_deaminase"/>
    <property type="match status" value="1"/>
</dbReference>
<dbReference type="FunFam" id="1.25.40.10:FF:000381">
    <property type="entry name" value="Pentatricopeptide repeat-containing protein"/>
    <property type="match status" value="1"/>
</dbReference>
<feature type="repeat" description="PPR" evidence="2">
    <location>
        <begin position="107"/>
        <end position="141"/>
    </location>
</feature>
<dbReference type="InterPro" id="IPR046960">
    <property type="entry name" value="PPR_At4g14850-like_plant"/>
</dbReference>
<dbReference type="FunFam" id="1.25.40.10:FF:000196">
    <property type="entry name" value="Pentatricopeptide repeat-containing protein At4g14850"/>
    <property type="match status" value="1"/>
</dbReference>
<evidence type="ECO:0000256" key="2">
    <source>
        <dbReference type="PROSITE-ProRule" id="PRU00708"/>
    </source>
</evidence>
<dbReference type="GO" id="GO:0009451">
    <property type="term" value="P:RNA modification"/>
    <property type="evidence" value="ECO:0007669"/>
    <property type="project" value="InterPro"/>
</dbReference>
<dbReference type="InterPro" id="IPR046848">
    <property type="entry name" value="E_motif"/>
</dbReference>
<protein>
    <recommendedName>
        <fullName evidence="3">DYW domain-containing protein</fullName>
    </recommendedName>
</protein>
<dbReference type="EMBL" id="LR721781">
    <property type="protein sequence ID" value="VVW20899.1"/>
    <property type="molecule type" value="Genomic_DNA"/>
</dbReference>
<accession>A0A5K1C0N7</accession>
<organism evidence="4">
    <name type="scientific">Nymphaea colorata</name>
    <name type="common">pocket water lily</name>
    <dbReference type="NCBI Taxonomy" id="210225"/>
    <lineage>
        <taxon>Eukaryota</taxon>
        <taxon>Viridiplantae</taxon>
        <taxon>Streptophyta</taxon>
        <taxon>Embryophyta</taxon>
        <taxon>Tracheophyta</taxon>
        <taxon>Spermatophyta</taxon>
        <taxon>Magnoliopsida</taxon>
        <taxon>Nymphaeales</taxon>
        <taxon>Nymphaeaceae</taxon>
        <taxon>Nymphaea</taxon>
    </lineage>
</organism>
<dbReference type="Pfam" id="PF20431">
    <property type="entry name" value="E_motif"/>
    <property type="match status" value="1"/>
</dbReference>
<dbReference type="Pfam" id="PF01535">
    <property type="entry name" value="PPR"/>
    <property type="match status" value="3"/>
</dbReference>
<evidence type="ECO:0000259" key="3">
    <source>
        <dbReference type="Pfam" id="PF14432"/>
    </source>
</evidence>
<feature type="domain" description="DYW" evidence="3">
    <location>
        <begin position="659"/>
        <end position="737"/>
    </location>
</feature>
<gene>
    <name evidence="4" type="ORF">NYM_LOCUS16189</name>
</gene>
<name>A0A5K1C0N7_9MAGN</name>
<dbReference type="GO" id="GO:0008270">
    <property type="term" value="F:zinc ion binding"/>
    <property type="evidence" value="ECO:0007669"/>
    <property type="project" value="InterPro"/>
</dbReference>
<dbReference type="NCBIfam" id="TIGR00756">
    <property type="entry name" value="PPR"/>
    <property type="match status" value="5"/>
</dbReference>
<sequence length="741" mass="83815">MQGAHYKKGSAMVSPIQKTSFPQRLEFREAFSLLVEGKELESGVYVPLLQECLARKSVFEAQALQARMIKTGIHENLFLSTFMINVYAKCGRMEYARRMFDNMPQRNVVTWTALMTGYTHNSQPMSTARVYCEMLESGAYPTNYTLGTVLSACFSLNDVNFGRQIHGFSVKYGIEDDISVANALCSFYSKTGCIKSGLQVFQRMPEKNVISWTTIISAVDDNGEPEMGLQLFGEMLTEGVEPNEFTLTSVLGACCVMQALDVGKQLHGFIIKIGLETNAPVRNSIMYMYLKNGEIEDSHKLLDNMDEMSLITWNKLIAGHAQMMDRMGNDLSAHHSGLQALRIFQKMNRSTTNPDLFTFSSVISVCSKLVGLEQGEQIHAQTIKTGFITDVVVGSAVVNMYSKCGSIEKASRAFVEMPTRTLISWTSMITGFAQHGRCHEALHLFEEMRLAGVRPNKVTFVGVLSACSHAGLVDDCLKYFDMMKREYGINPVMDHYACVIDMFVRIGELDKASTFVREMEIEPNEFIWSILLAGCRSHGNMDLGFVAAERLLELKPKDTEIYFMLLNTYLQAERWKDLSRVRKIMKEEKIVKLQDWSWISIKGVVYSFRANDRSLPQTVYIHEYLENLLKKSKEMGYIAEKNAEIAEDEEDEQRFVDQENCTKECVATYHSELLAVAFGLINVQDGASIRIIKNIRMCRDCHSVIKTFSIITQREIIVRDGKRLHQFRNGVCSCGDFGGMV</sequence>
<dbReference type="Gene3D" id="1.25.40.10">
    <property type="entry name" value="Tetratricopeptide repeat domain"/>
    <property type="match status" value="5"/>
</dbReference>
<dbReference type="PANTHER" id="PTHR47926">
    <property type="entry name" value="PENTATRICOPEPTIDE REPEAT-CONTAINING PROTEIN"/>
    <property type="match status" value="1"/>
</dbReference>
<proteinExistence type="predicted"/>
<keyword evidence="1" id="KW-0677">Repeat</keyword>
<dbReference type="InterPro" id="IPR032867">
    <property type="entry name" value="DYW_dom"/>
</dbReference>
<feature type="repeat" description="PPR" evidence="2">
    <location>
        <begin position="421"/>
        <end position="455"/>
    </location>
</feature>
<dbReference type="GO" id="GO:0003723">
    <property type="term" value="F:RNA binding"/>
    <property type="evidence" value="ECO:0007669"/>
    <property type="project" value="InterPro"/>
</dbReference>
<dbReference type="InterPro" id="IPR011990">
    <property type="entry name" value="TPR-like_helical_dom_sf"/>
</dbReference>
<dbReference type="InterPro" id="IPR002885">
    <property type="entry name" value="PPR_rpt"/>
</dbReference>
<dbReference type="PROSITE" id="PS51375">
    <property type="entry name" value="PPR"/>
    <property type="match status" value="3"/>
</dbReference>
<dbReference type="PANTHER" id="PTHR47926:SF480">
    <property type="entry name" value="TETRATRICOPEPTIDE REPEAT-LIKE SUPERFAMILY PROTEIN ISOFORM 1"/>
    <property type="match status" value="1"/>
</dbReference>
<dbReference type="Pfam" id="PF13041">
    <property type="entry name" value="PPR_2"/>
    <property type="match status" value="3"/>
</dbReference>
<evidence type="ECO:0000313" key="4">
    <source>
        <dbReference type="EMBL" id="VVW20899.1"/>
    </source>
</evidence>
<feature type="repeat" description="PPR" evidence="2">
    <location>
        <begin position="208"/>
        <end position="242"/>
    </location>
</feature>